<dbReference type="CDD" id="cd06294">
    <property type="entry name" value="PBP1_MalR-like"/>
    <property type="match status" value="1"/>
</dbReference>
<evidence type="ECO:0000259" key="5">
    <source>
        <dbReference type="PROSITE" id="PS50943"/>
    </source>
</evidence>
<feature type="domain" description="HTH cro/C1-type" evidence="5">
    <location>
        <begin position="3"/>
        <end position="46"/>
    </location>
</feature>
<dbReference type="GO" id="GO:0003677">
    <property type="term" value="F:DNA binding"/>
    <property type="evidence" value="ECO:0007669"/>
    <property type="project" value="UniProtKB-KW"/>
</dbReference>
<proteinExistence type="predicted"/>
<dbReference type="PRINTS" id="PR00036">
    <property type="entry name" value="HTHLACI"/>
</dbReference>
<protein>
    <submittedName>
        <fullName evidence="6">LacI family DNA-binding transcriptional regulator</fullName>
    </submittedName>
</protein>
<keyword evidence="2 6" id="KW-0238">DNA-binding</keyword>
<evidence type="ECO:0000256" key="1">
    <source>
        <dbReference type="ARBA" id="ARBA00023015"/>
    </source>
</evidence>
<feature type="domain" description="HTH lacI-type" evidence="4">
    <location>
        <begin position="2"/>
        <end position="56"/>
    </location>
</feature>
<dbReference type="PANTHER" id="PTHR30146:SF109">
    <property type="entry name" value="HTH-TYPE TRANSCRIPTIONAL REGULATOR GALS"/>
    <property type="match status" value="1"/>
</dbReference>
<dbReference type="SMART" id="SM00354">
    <property type="entry name" value="HTH_LACI"/>
    <property type="match status" value="1"/>
</dbReference>
<organism evidence="6 7">
    <name type="scientific">Salinithrix halophila</name>
    <dbReference type="NCBI Taxonomy" id="1485204"/>
    <lineage>
        <taxon>Bacteria</taxon>
        <taxon>Bacillati</taxon>
        <taxon>Bacillota</taxon>
        <taxon>Bacilli</taxon>
        <taxon>Bacillales</taxon>
        <taxon>Thermoactinomycetaceae</taxon>
        <taxon>Salinithrix</taxon>
    </lineage>
</organism>
<dbReference type="InterPro" id="IPR046335">
    <property type="entry name" value="LacI/GalR-like_sensor"/>
</dbReference>
<gene>
    <name evidence="6" type="ORF">ACFOUO_07475</name>
</gene>
<dbReference type="CDD" id="cd01392">
    <property type="entry name" value="HTH_LacI"/>
    <property type="match status" value="1"/>
</dbReference>
<dbReference type="PROSITE" id="PS50932">
    <property type="entry name" value="HTH_LACI_2"/>
    <property type="match status" value="1"/>
</dbReference>
<evidence type="ECO:0000313" key="7">
    <source>
        <dbReference type="Proteomes" id="UP001595843"/>
    </source>
</evidence>
<dbReference type="Pfam" id="PF00356">
    <property type="entry name" value="LacI"/>
    <property type="match status" value="1"/>
</dbReference>
<comment type="caution">
    <text evidence="6">The sequence shown here is derived from an EMBL/GenBank/DDBJ whole genome shotgun (WGS) entry which is preliminary data.</text>
</comment>
<evidence type="ECO:0000259" key="4">
    <source>
        <dbReference type="PROSITE" id="PS50932"/>
    </source>
</evidence>
<dbReference type="InterPro" id="IPR010982">
    <property type="entry name" value="Lambda_DNA-bd_dom_sf"/>
</dbReference>
<dbReference type="InterPro" id="IPR028082">
    <property type="entry name" value="Peripla_BP_I"/>
</dbReference>
<dbReference type="RefSeq" id="WP_380703774.1">
    <property type="nucleotide sequence ID" value="NZ_JBHSAP010000009.1"/>
</dbReference>
<evidence type="ECO:0000256" key="3">
    <source>
        <dbReference type="ARBA" id="ARBA00023163"/>
    </source>
</evidence>
<dbReference type="Gene3D" id="1.10.260.40">
    <property type="entry name" value="lambda repressor-like DNA-binding domains"/>
    <property type="match status" value="1"/>
</dbReference>
<dbReference type="InterPro" id="IPR001387">
    <property type="entry name" value="Cro/C1-type_HTH"/>
</dbReference>
<dbReference type="Pfam" id="PF13377">
    <property type="entry name" value="Peripla_BP_3"/>
    <property type="match status" value="1"/>
</dbReference>
<dbReference type="EMBL" id="JBHSAP010000009">
    <property type="protein sequence ID" value="MFC4076647.1"/>
    <property type="molecule type" value="Genomic_DNA"/>
</dbReference>
<keyword evidence="3" id="KW-0804">Transcription</keyword>
<dbReference type="PANTHER" id="PTHR30146">
    <property type="entry name" value="LACI-RELATED TRANSCRIPTIONAL REPRESSOR"/>
    <property type="match status" value="1"/>
</dbReference>
<name>A0ABV8JIM7_9BACL</name>
<reference evidence="7" key="1">
    <citation type="journal article" date="2019" name="Int. J. Syst. Evol. Microbiol.">
        <title>The Global Catalogue of Microorganisms (GCM) 10K type strain sequencing project: providing services to taxonomists for standard genome sequencing and annotation.</title>
        <authorList>
            <consortium name="The Broad Institute Genomics Platform"/>
            <consortium name="The Broad Institute Genome Sequencing Center for Infectious Disease"/>
            <person name="Wu L."/>
            <person name="Ma J."/>
        </authorList>
    </citation>
    <scope>NUCLEOTIDE SEQUENCE [LARGE SCALE GENOMIC DNA]</scope>
    <source>
        <strain evidence="7">IBRC-M 10813</strain>
    </source>
</reference>
<dbReference type="PROSITE" id="PS00356">
    <property type="entry name" value="HTH_LACI_1"/>
    <property type="match status" value="1"/>
</dbReference>
<dbReference type="SUPFAM" id="SSF53822">
    <property type="entry name" value="Periplasmic binding protein-like I"/>
    <property type="match status" value="1"/>
</dbReference>
<sequence>MATIKDVARIAGVSPSTVSRVIAGSSRISASTKEKVRYAMEEVSYVPNAIARSLARSNTRSVGFTLSRRADQAFSNPFFSEVLRGISSIAQQKDYNILLSISRDEQEEKEKCLQLIRERRVDGLIVSTSRVKDTLISALVKEEAPFVVIGRSMGIPVLSVNNDNRQASKEATCHLLDEGYRSIVFISGPRDLVVSLDRLEGYKQALVERGIPVKPERIVSVDFSEEEGFSALCTLRENRVAFDAVLASDDLFALGALRFARHYRISVPEELGILGFNDTPMMPYTYPPLTSVRILSYELGMEAISLLIEGLEQPEKRQVKKEVVLPSLLEVRQSTQKEAAPIID</sequence>
<keyword evidence="7" id="KW-1185">Reference proteome</keyword>
<dbReference type="InterPro" id="IPR000843">
    <property type="entry name" value="HTH_LacI"/>
</dbReference>
<dbReference type="PROSITE" id="PS50943">
    <property type="entry name" value="HTH_CROC1"/>
    <property type="match status" value="1"/>
</dbReference>
<accession>A0ABV8JIM7</accession>
<evidence type="ECO:0000256" key="2">
    <source>
        <dbReference type="ARBA" id="ARBA00023125"/>
    </source>
</evidence>
<dbReference type="Gene3D" id="3.40.50.2300">
    <property type="match status" value="2"/>
</dbReference>
<dbReference type="SUPFAM" id="SSF47413">
    <property type="entry name" value="lambda repressor-like DNA-binding domains"/>
    <property type="match status" value="1"/>
</dbReference>
<dbReference type="Proteomes" id="UP001595843">
    <property type="component" value="Unassembled WGS sequence"/>
</dbReference>
<keyword evidence="1" id="KW-0805">Transcription regulation</keyword>
<evidence type="ECO:0000313" key="6">
    <source>
        <dbReference type="EMBL" id="MFC4076647.1"/>
    </source>
</evidence>